<dbReference type="Proteomes" id="UP000240760">
    <property type="component" value="Unassembled WGS sequence"/>
</dbReference>
<feature type="transmembrane region" description="Helical" evidence="1">
    <location>
        <begin position="96"/>
        <end position="121"/>
    </location>
</feature>
<evidence type="ECO:0008006" key="4">
    <source>
        <dbReference type="Google" id="ProtNLM"/>
    </source>
</evidence>
<protein>
    <recommendedName>
        <fullName evidence="4">Transmembrane protein</fullName>
    </recommendedName>
</protein>
<name>A0A2T4CHD8_TRILO</name>
<sequence>MFAGISQHRIAKAHPIESTSSSFPSCRLWSRLGLAAPSRLLFLPRIGCFCRVFLGCVHLLLSFSSIFSVILSFFSVPPTPPFSLFKLSQLSGSLSSFLYLLSFVCSPSVPLFASLVSLSFFSPHTSPLPPIHPTSHPRKTRKGSGFFSPLLSKIERHAASCALSQTPGAATRPLHPFLPPLPPPPVQRAAASGTRRPSILGLTASQSANQILHALDLPRLAS</sequence>
<evidence type="ECO:0000313" key="3">
    <source>
        <dbReference type="Proteomes" id="UP000240760"/>
    </source>
</evidence>
<accession>A0A2T4CHD8</accession>
<keyword evidence="1" id="KW-0812">Transmembrane</keyword>
<reference evidence="2 3" key="1">
    <citation type="submission" date="2016-07" db="EMBL/GenBank/DDBJ databases">
        <title>Multiple horizontal gene transfer events from other fungi enriched the ability of initially mycotrophic Trichoderma (Ascomycota) to feed on dead plant biomass.</title>
        <authorList>
            <consortium name="DOE Joint Genome Institute"/>
            <person name="Aerts A."/>
            <person name="Atanasova L."/>
            <person name="Chenthamara K."/>
            <person name="Zhang J."/>
            <person name="Grujic M."/>
            <person name="Henrissat B."/>
            <person name="Kuo A."/>
            <person name="Salamov A."/>
            <person name="Lipzen A."/>
            <person name="Labutti K."/>
            <person name="Barry K."/>
            <person name="Miao Y."/>
            <person name="Rahimi M.J."/>
            <person name="Shen Q."/>
            <person name="Grigoriev I.V."/>
            <person name="Kubicek C.P."/>
            <person name="Druzhinina I.S."/>
        </authorList>
    </citation>
    <scope>NUCLEOTIDE SEQUENCE [LARGE SCALE GENOMIC DNA]</scope>
    <source>
        <strain evidence="2 3">ATCC 18648</strain>
    </source>
</reference>
<feature type="transmembrane region" description="Helical" evidence="1">
    <location>
        <begin position="48"/>
        <end position="76"/>
    </location>
</feature>
<dbReference type="AlphaFoldDB" id="A0A2T4CHD8"/>
<proteinExistence type="predicted"/>
<dbReference type="EMBL" id="KZ679126">
    <property type="protein sequence ID" value="PTB80942.1"/>
    <property type="molecule type" value="Genomic_DNA"/>
</dbReference>
<evidence type="ECO:0000313" key="2">
    <source>
        <dbReference type="EMBL" id="PTB80942.1"/>
    </source>
</evidence>
<keyword evidence="3" id="KW-1185">Reference proteome</keyword>
<evidence type="ECO:0000256" key="1">
    <source>
        <dbReference type="SAM" id="Phobius"/>
    </source>
</evidence>
<keyword evidence="1" id="KW-0472">Membrane</keyword>
<gene>
    <name evidence="2" type="ORF">M440DRAFT_1002824</name>
</gene>
<organism evidence="2 3">
    <name type="scientific">Trichoderma longibrachiatum ATCC 18648</name>
    <dbReference type="NCBI Taxonomy" id="983965"/>
    <lineage>
        <taxon>Eukaryota</taxon>
        <taxon>Fungi</taxon>
        <taxon>Dikarya</taxon>
        <taxon>Ascomycota</taxon>
        <taxon>Pezizomycotina</taxon>
        <taxon>Sordariomycetes</taxon>
        <taxon>Hypocreomycetidae</taxon>
        <taxon>Hypocreales</taxon>
        <taxon>Hypocreaceae</taxon>
        <taxon>Trichoderma</taxon>
    </lineage>
</organism>
<keyword evidence="1" id="KW-1133">Transmembrane helix</keyword>